<dbReference type="InterPro" id="IPR013766">
    <property type="entry name" value="Thioredoxin_domain"/>
</dbReference>
<dbReference type="EMBL" id="FNAT01000010">
    <property type="protein sequence ID" value="SDF28385.1"/>
    <property type="molecule type" value="Genomic_DNA"/>
</dbReference>
<feature type="domain" description="Thioredoxin" evidence="1">
    <location>
        <begin position="5"/>
        <end position="161"/>
    </location>
</feature>
<keyword evidence="3" id="KW-1185">Reference proteome</keyword>
<gene>
    <name evidence="2" type="ORF">SAMN04488567_0008</name>
</gene>
<dbReference type="GO" id="GO:0016491">
    <property type="term" value="F:oxidoreductase activity"/>
    <property type="evidence" value="ECO:0007669"/>
    <property type="project" value="InterPro"/>
</dbReference>
<dbReference type="RefSeq" id="WP_090114640.1">
    <property type="nucleotide sequence ID" value="NZ_FNAT01000010.1"/>
</dbReference>
<reference evidence="3" key="1">
    <citation type="submission" date="2016-10" db="EMBL/GenBank/DDBJ databases">
        <authorList>
            <person name="Varghese N."/>
            <person name="Submissions S."/>
        </authorList>
    </citation>
    <scope>NUCLEOTIDE SEQUENCE [LARGE SCALE GENOMIC DNA]</scope>
    <source>
        <strain evidence="3">DSM 21424</strain>
    </source>
</reference>
<dbReference type="InterPro" id="IPR000866">
    <property type="entry name" value="AhpC/TSA"/>
</dbReference>
<dbReference type="GO" id="GO:0016209">
    <property type="term" value="F:antioxidant activity"/>
    <property type="evidence" value="ECO:0007669"/>
    <property type="project" value="InterPro"/>
</dbReference>
<dbReference type="Gene3D" id="3.40.30.10">
    <property type="entry name" value="Glutaredoxin"/>
    <property type="match status" value="1"/>
</dbReference>
<name>A0A1G7JU42_9RHOB</name>
<sequence length="176" mass="19101">MPGKPTPDTALPEITLPSLGGEEITLGQPREGRGWQLVIVYRGQHCPICHKYVEGLEGLLPKFHDSDIDVVLVSGDGEEKARKFADDTGTSAPVAYGLSVQQMLDLGLYVSDPRSPQETDHPFAEPAVFVINPKGTVHIADISNAPFSRPDLEGLLNGLNFIRDKDYPIRGTKLAA</sequence>
<evidence type="ECO:0000313" key="2">
    <source>
        <dbReference type="EMBL" id="SDF28385.1"/>
    </source>
</evidence>
<dbReference type="OrthoDB" id="9809746at2"/>
<dbReference type="Proteomes" id="UP000198922">
    <property type="component" value="Unassembled WGS sequence"/>
</dbReference>
<evidence type="ECO:0000259" key="1">
    <source>
        <dbReference type="PROSITE" id="PS51352"/>
    </source>
</evidence>
<accession>A0A1G7JU42</accession>
<proteinExistence type="predicted"/>
<dbReference type="Pfam" id="PF00578">
    <property type="entry name" value="AhpC-TSA"/>
    <property type="match status" value="1"/>
</dbReference>
<dbReference type="InterPro" id="IPR036249">
    <property type="entry name" value="Thioredoxin-like_sf"/>
</dbReference>
<protein>
    <submittedName>
        <fullName evidence="2">Peroxiredoxin</fullName>
    </submittedName>
</protein>
<dbReference type="PROSITE" id="PS51352">
    <property type="entry name" value="THIOREDOXIN_2"/>
    <property type="match status" value="1"/>
</dbReference>
<dbReference type="SUPFAM" id="SSF52833">
    <property type="entry name" value="Thioredoxin-like"/>
    <property type="match status" value="1"/>
</dbReference>
<dbReference type="CDD" id="cd02970">
    <property type="entry name" value="PRX_like2"/>
    <property type="match status" value="1"/>
</dbReference>
<dbReference type="STRING" id="521013.SAMN04488567_0008"/>
<evidence type="ECO:0000313" key="3">
    <source>
        <dbReference type="Proteomes" id="UP000198922"/>
    </source>
</evidence>
<organism evidence="2 3">
    <name type="scientific">Limimaricola pyoseonensis</name>
    <dbReference type="NCBI Taxonomy" id="521013"/>
    <lineage>
        <taxon>Bacteria</taxon>
        <taxon>Pseudomonadati</taxon>
        <taxon>Pseudomonadota</taxon>
        <taxon>Alphaproteobacteria</taxon>
        <taxon>Rhodobacterales</taxon>
        <taxon>Paracoccaceae</taxon>
        <taxon>Limimaricola</taxon>
    </lineage>
</organism>
<dbReference type="AlphaFoldDB" id="A0A1G7JU42"/>